<dbReference type="Proteomes" id="UP000179807">
    <property type="component" value="Unassembled WGS sequence"/>
</dbReference>
<dbReference type="VEuPathDB" id="TrichDB:TRFO_40531"/>
<dbReference type="GO" id="GO:0060090">
    <property type="term" value="F:molecular adaptor activity"/>
    <property type="evidence" value="ECO:0007669"/>
    <property type="project" value="InterPro"/>
</dbReference>
<accession>A0A1J4J0G8</accession>
<gene>
    <name evidence="2" type="ORF">TRFO_40531</name>
</gene>
<dbReference type="RefSeq" id="XP_068346279.1">
    <property type="nucleotide sequence ID" value="XM_068513262.1"/>
</dbReference>
<dbReference type="GO" id="GO:0043248">
    <property type="term" value="P:proteasome assembly"/>
    <property type="evidence" value="ECO:0007669"/>
    <property type="project" value="InterPro"/>
</dbReference>
<name>A0A1J4J0G8_9EUKA</name>
<evidence type="ECO:0000313" key="2">
    <source>
        <dbReference type="EMBL" id="OHS93142.1"/>
    </source>
</evidence>
<dbReference type="SUPFAM" id="SSF48371">
    <property type="entry name" value="ARM repeat"/>
    <property type="match status" value="1"/>
</dbReference>
<comment type="caution">
    <text evidence="2">The sequence shown here is derived from an EMBL/GenBank/DDBJ whole genome shotgun (WGS) entry which is preliminary data.</text>
</comment>
<dbReference type="InterPro" id="IPR024372">
    <property type="entry name" value="Ecm29_N"/>
</dbReference>
<dbReference type="EMBL" id="MLAK01001428">
    <property type="protein sequence ID" value="OHS93142.1"/>
    <property type="molecule type" value="Genomic_DNA"/>
</dbReference>
<keyword evidence="3" id="KW-1185">Reference proteome</keyword>
<dbReference type="GeneID" id="94847966"/>
<dbReference type="InterPro" id="IPR011989">
    <property type="entry name" value="ARM-like"/>
</dbReference>
<organism evidence="2 3">
    <name type="scientific">Tritrichomonas foetus</name>
    <dbReference type="NCBI Taxonomy" id="1144522"/>
    <lineage>
        <taxon>Eukaryota</taxon>
        <taxon>Metamonada</taxon>
        <taxon>Parabasalia</taxon>
        <taxon>Tritrichomonadida</taxon>
        <taxon>Tritrichomonadidae</taxon>
        <taxon>Tritrichomonas</taxon>
    </lineage>
</organism>
<dbReference type="OrthoDB" id="16066at2759"/>
<feature type="domain" description="Proteasome component Ecm29 N-terminal" evidence="1">
    <location>
        <begin position="8"/>
        <end position="156"/>
    </location>
</feature>
<evidence type="ECO:0000313" key="3">
    <source>
        <dbReference type="Proteomes" id="UP000179807"/>
    </source>
</evidence>
<sequence length="1371" mass="155315">MESESQLDLVLLSIYNAATPERLQSLITKYVPLLLLSLDPKYKFDQKKIVKTINDTLVFVRKRNELTLPNDELINILKTSKIPLQKNVTAVFLKISLQKHPEQIDLQELMNGFSTIPANIQNDVFIAYISQIARMDPIEFIKTLQKHTDSLLKLSSDQLSNFPSFLSSNIRLFRGYPHLFYTIFMKFDNIDIDDGSVLDGESIVAQLDKDFNTFNVSQIKRTFYLLSKLNAVFPLEKIVTRTDLPYCFECLDRQLPLQKSDVIEPHISHLVAVLTEKLYEKVELKISILRTLLKKCHKSFIHNLGLFKTLFSSDDIPRATKSSIIYLFSSFIDPSMKLLNYLENKIYDGDVTALSILRQIYPFSEPRTKVIACLMISDVNFTDECRLLLHPYRLSENDGFRMCLTDDKAETPTTAELFKIIENDNKIYRYLTSTTSTRNVSAIFNFATLCKPVYPLPYDFIIHALDNCPNSANEISAFLVHISNSLPKDSNFNPKPLLEFIEKETDASIIESISRFLRWSGVEIDVEQVTKKMNGVKKVAFMAHFGCPFDECVKMLTTAGQSNLGKNCLMAMAQRGLLDKSHFDKLFPTLSKDATGVEILSTIAASDVELCEQLTAKFFEVPLINSEHIELIVSGARKLSKIVNEKFLVDLIETGMKNDKSRRNSSIFLLYLVDRLVPERLWFTARTLLFCCGAENGVVRTSGLIGLNILYRKANESQKKEIDDALLGRSKPENENAQLMSGQSRSQLIQQLLKLAPNIPTFLDFLINLIEPDFLIFSGIDIPKAENSKSGSEFSSKFFYCSFSPNETTADSFRRLWRWATDGGKKQSIPDLINAIDEDATSWDAQQQNLSCVHEIISRMSQEQTAEFFEKLTAILMKLVFSPVKEMTISGTAGLDKLVQKLGTQNLSKHLQNTLISLCAQLFDTRQPHLVIVATKWANDVIPSVEMISDMIVIYKALFAGLGATPQISEMLSGPTWPVFSKAVYRCCELELHPFMDFVKDQLRSMIVLDSQRYAAYYALDSIFRAPQRVTIAKDVPQSVPNLFVLVANERNETVVQLIINLITHALQCILYGTQEDFPIDEFVYRLFFEDEKVAICGSIMKSIARQCGDCLTPDLSPFILFASCFEEDSKEFSILIRDEIPLSVQVNSHPQKFIDFAFTRGITASKALYKPIGAKMLVKVVSSMSNETKNKISIELINKILSVLSGRLFPFKECLIEAISELVGNFTVTKELVDQLEAFAMRPKSVFRAAAIDCLRKIDSTSSYNINKENLLKIMIDAIVNGATVAQVSAANCASLIKENNEKGFQEFILKTYEKMNTVEFENAESFCKMVLSLPEHQIPDLFDKTRFLKLVASSKEKTANVEKFLNRIV</sequence>
<protein>
    <recommendedName>
        <fullName evidence="1">Proteasome component Ecm29 N-terminal domain-containing protein</fullName>
    </recommendedName>
</protein>
<evidence type="ECO:0000259" key="1">
    <source>
        <dbReference type="Pfam" id="PF13001"/>
    </source>
</evidence>
<reference evidence="2" key="1">
    <citation type="submission" date="2016-10" db="EMBL/GenBank/DDBJ databases">
        <authorList>
            <person name="Benchimol M."/>
            <person name="Almeida L.G."/>
            <person name="Vasconcelos A.T."/>
            <person name="Perreira-Neves A."/>
            <person name="Rosa I.A."/>
            <person name="Tasca T."/>
            <person name="Bogo M.R."/>
            <person name="de Souza W."/>
        </authorList>
    </citation>
    <scope>NUCLEOTIDE SEQUENCE [LARGE SCALE GENOMIC DNA]</scope>
    <source>
        <strain evidence="2">K</strain>
    </source>
</reference>
<dbReference type="InterPro" id="IPR016024">
    <property type="entry name" value="ARM-type_fold"/>
</dbReference>
<proteinExistence type="predicted"/>
<dbReference type="Gene3D" id="1.25.10.10">
    <property type="entry name" value="Leucine-rich Repeat Variant"/>
    <property type="match status" value="1"/>
</dbReference>
<dbReference type="Pfam" id="PF13001">
    <property type="entry name" value="ECM29_N"/>
    <property type="match status" value="1"/>
</dbReference>